<keyword evidence="3" id="KW-1185">Reference proteome</keyword>
<protein>
    <recommendedName>
        <fullName evidence="4">Secreted protein</fullName>
    </recommendedName>
</protein>
<sequence length="81" mass="8891">MRSPRELVMTRLHFLNCAITLLVTAPSNGLSPLPFCCKKPLSILTLCPESLSLSNSHADLRLNLNLNLEGFPSSAAKDKIR</sequence>
<proteinExistence type="predicted"/>
<evidence type="ECO:0000256" key="1">
    <source>
        <dbReference type="SAM" id="SignalP"/>
    </source>
</evidence>
<evidence type="ECO:0000313" key="2">
    <source>
        <dbReference type="EMBL" id="KAH7144185.1"/>
    </source>
</evidence>
<feature type="chain" id="PRO_5040208643" description="Secreted protein" evidence="1">
    <location>
        <begin position="30"/>
        <end position="81"/>
    </location>
</feature>
<organism evidence="2 3">
    <name type="scientific">Dactylonectria estremocensis</name>
    <dbReference type="NCBI Taxonomy" id="1079267"/>
    <lineage>
        <taxon>Eukaryota</taxon>
        <taxon>Fungi</taxon>
        <taxon>Dikarya</taxon>
        <taxon>Ascomycota</taxon>
        <taxon>Pezizomycotina</taxon>
        <taxon>Sordariomycetes</taxon>
        <taxon>Hypocreomycetidae</taxon>
        <taxon>Hypocreales</taxon>
        <taxon>Nectriaceae</taxon>
        <taxon>Dactylonectria</taxon>
    </lineage>
</organism>
<evidence type="ECO:0000313" key="3">
    <source>
        <dbReference type="Proteomes" id="UP000717696"/>
    </source>
</evidence>
<dbReference type="Proteomes" id="UP000717696">
    <property type="component" value="Unassembled WGS sequence"/>
</dbReference>
<accession>A0A9P9ETK1</accession>
<evidence type="ECO:0008006" key="4">
    <source>
        <dbReference type="Google" id="ProtNLM"/>
    </source>
</evidence>
<comment type="caution">
    <text evidence="2">The sequence shown here is derived from an EMBL/GenBank/DDBJ whole genome shotgun (WGS) entry which is preliminary data.</text>
</comment>
<keyword evidence="1" id="KW-0732">Signal</keyword>
<dbReference type="AlphaFoldDB" id="A0A9P9ETK1"/>
<gene>
    <name evidence="2" type="ORF">B0J13DRAFT_554788</name>
</gene>
<dbReference type="EMBL" id="JAGMUU010000010">
    <property type="protein sequence ID" value="KAH7144185.1"/>
    <property type="molecule type" value="Genomic_DNA"/>
</dbReference>
<reference evidence="2" key="1">
    <citation type="journal article" date="2021" name="Nat. Commun.">
        <title>Genetic determinants of endophytism in the Arabidopsis root mycobiome.</title>
        <authorList>
            <person name="Mesny F."/>
            <person name="Miyauchi S."/>
            <person name="Thiergart T."/>
            <person name="Pickel B."/>
            <person name="Atanasova L."/>
            <person name="Karlsson M."/>
            <person name="Huettel B."/>
            <person name="Barry K.W."/>
            <person name="Haridas S."/>
            <person name="Chen C."/>
            <person name="Bauer D."/>
            <person name="Andreopoulos W."/>
            <person name="Pangilinan J."/>
            <person name="LaButti K."/>
            <person name="Riley R."/>
            <person name="Lipzen A."/>
            <person name="Clum A."/>
            <person name="Drula E."/>
            <person name="Henrissat B."/>
            <person name="Kohler A."/>
            <person name="Grigoriev I.V."/>
            <person name="Martin F.M."/>
            <person name="Hacquard S."/>
        </authorList>
    </citation>
    <scope>NUCLEOTIDE SEQUENCE</scope>
    <source>
        <strain evidence="2">MPI-CAGE-AT-0021</strain>
    </source>
</reference>
<name>A0A9P9ETK1_9HYPO</name>
<feature type="signal peptide" evidence="1">
    <location>
        <begin position="1"/>
        <end position="29"/>
    </location>
</feature>